<name>A0A9N9BLK3_9GLOM</name>
<evidence type="ECO:0000313" key="2">
    <source>
        <dbReference type="Proteomes" id="UP000789396"/>
    </source>
</evidence>
<feature type="non-terminal residue" evidence="1">
    <location>
        <position position="1"/>
    </location>
</feature>
<dbReference type="AlphaFoldDB" id="A0A9N9BLK3"/>
<protein>
    <submittedName>
        <fullName evidence="1">14413_t:CDS:1</fullName>
    </submittedName>
</protein>
<reference evidence="1" key="1">
    <citation type="submission" date="2021-06" db="EMBL/GenBank/DDBJ databases">
        <authorList>
            <person name="Kallberg Y."/>
            <person name="Tangrot J."/>
            <person name="Rosling A."/>
        </authorList>
    </citation>
    <scope>NUCLEOTIDE SEQUENCE</scope>
    <source>
        <strain evidence="1">IN212</strain>
    </source>
</reference>
<gene>
    <name evidence="1" type="ORF">RFULGI_LOCUS5412</name>
</gene>
<accession>A0A9N9BLK3</accession>
<proteinExistence type="predicted"/>
<keyword evidence="2" id="KW-1185">Reference proteome</keyword>
<sequence>EVLTEEEIQDILGKKVEINELETQLNNIKKSSKKENVVD</sequence>
<dbReference type="Proteomes" id="UP000789396">
    <property type="component" value="Unassembled WGS sequence"/>
</dbReference>
<dbReference type="OrthoDB" id="10440985at2759"/>
<comment type="caution">
    <text evidence="1">The sequence shown here is derived from an EMBL/GenBank/DDBJ whole genome shotgun (WGS) entry which is preliminary data.</text>
</comment>
<organism evidence="1 2">
    <name type="scientific">Racocetra fulgida</name>
    <dbReference type="NCBI Taxonomy" id="60492"/>
    <lineage>
        <taxon>Eukaryota</taxon>
        <taxon>Fungi</taxon>
        <taxon>Fungi incertae sedis</taxon>
        <taxon>Mucoromycota</taxon>
        <taxon>Glomeromycotina</taxon>
        <taxon>Glomeromycetes</taxon>
        <taxon>Diversisporales</taxon>
        <taxon>Gigasporaceae</taxon>
        <taxon>Racocetra</taxon>
    </lineage>
</organism>
<dbReference type="EMBL" id="CAJVPZ010006137">
    <property type="protein sequence ID" value="CAG8569939.1"/>
    <property type="molecule type" value="Genomic_DNA"/>
</dbReference>
<evidence type="ECO:0000313" key="1">
    <source>
        <dbReference type="EMBL" id="CAG8569939.1"/>
    </source>
</evidence>